<dbReference type="Proteomes" id="UP000288716">
    <property type="component" value="Unassembled WGS sequence"/>
</dbReference>
<name>A0A443RSN0_9ACAR</name>
<reference evidence="2 3" key="1">
    <citation type="journal article" date="2018" name="Gigascience">
        <title>Genomes of trombidid mites reveal novel predicted allergens and laterally-transferred genes associated with secondary metabolism.</title>
        <authorList>
            <person name="Dong X."/>
            <person name="Chaisiri K."/>
            <person name="Xia D."/>
            <person name="Armstrong S.D."/>
            <person name="Fang Y."/>
            <person name="Donnelly M.J."/>
            <person name="Kadowaki T."/>
            <person name="McGarry J.W."/>
            <person name="Darby A.C."/>
            <person name="Makepeace B.L."/>
        </authorList>
    </citation>
    <scope>NUCLEOTIDE SEQUENCE [LARGE SCALE GENOMIC DNA]</scope>
    <source>
        <strain evidence="2">UoL-UT</strain>
    </source>
</reference>
<protein>
    <submittedName>
        <fullName evidence="2">Protein fuzzy-like protein</fullName>
    </submittedName>
</protein>
<proteinExistence type="predicted"/>
<organism evidence="2 3">
    <name type="scientific">Leptotrombidium deliense</name>
    <dbReference type="NCBI Taxonomy" id="299467"/>
    <lineage>
        <taxon>Eukaryota</taxon>
        <taxon>Metazoa</taxon>
        <taxon>Ecdysozoa</taxon>
        <taxon>Arthropoda</taxon>
        <taxon>Chelicerata</taxon>
        <taxon>Arachnida</taxon>
        <taxon>Acari</taxon>
        <taxon>Acariformes</taxon>
        <taxon>Trombidiformes</taxon>
        <taxon>Prostigmata</taxon>
        <taxon>Anystina</taxon>
        <taxon>Parasitengona</taxon>
        <taxon>Trombiculoidea</taxon>
        <taxon>Trombiculidae</taxon>
        <taxon>Leptotrombidium</taxon>
    </lineage>
</organism>
<dbReference type="GO" id="GO:0016192">
    <property type="term" value="P:vesicle-mediated transport"/>
    <property type="evidence" value="ECO:0007669"/>
    <property type="project" value="InterPro"/>
</dbReference>
<gene>
    <name evidence="2" type="ORF">B4U80_10231</name>
</gene>
<dbReference type="Pfam" id="PF19036">
    <property type="entry name" value="Fuz_longin_1"/>
    <property type="match status" value="1"/>
</dbReference>
<dbReference type="VEuPathDB" id="VectorBase:LDEU013758"/>
<dbReference type="InterPro" id="IPR043972">
    <property type="entry name" value="FUZ/MON1/HPS1_longin_1"/>
</dbReference>
<dbReference type="PANTHER" id="PTHR13559:SF1">
    <property type="entry name" value="PROTEIN FUZZY HOMOLOG"/>
    <property type="match status" value="1"/>
</dbReference>
<accession>A0A443RSN0</accession>
<keyword evidence="3" id="KW-1185">Reference proteome</keyword>
<dbReference type="STRING" id="299467.A0A443RSN0"/>
<dbReference type="GO" id="GO:1905515">
    <property type="term" value="P:non-motile cilium assembly"/>
    <property type="evidence" value="ECO:0007669"/>
    <property type="project" value="TreeGrafter"/>
</dbReference>
<dbReference type="AlphaFoldDB" id="A0A443RSN0"/>
<feature type="domain" description="FUZ/MON1/HPS1 first Longin" evidence="1">
    <location>
        <begin position="6"/>
        <end position="84"/>
    </location>
</feature>
<dbReference type="InterPro" id="IPR026069">
    <property type="entry name" value="Fuzzy"/>
</dbReference>
<dbReference type="EMBL" id="NCKV01042346">
    <property type="protein sequence ID" value="RWS18282.1"/>
    <property type="molecule type" value="Genomic_DNA"/>
</dbReference>
<dbReference type="PANTHER" id="PTHR13559">
    <property type="entry name" value="INTRACELLULAR TRAFFIC PROTEIN-RELATED"/>
    <property type="match status" value="1"/>
</dbReference>
<evidence type="ECO:0000313" key="3">
    <source>
        <dbReference type="Proteomes" id="UP000288716"/>
    </source>
</evidence>
<comment type="caution">
    <text evidence="2">The sequence shown here is derived from an EMBL/GenBank/DDBJ whole genome shotgun (WGS) entry which is preliminary data.</text>
</comment>
<dbReference type="OrthoDB" id="74835at2759"/>
<evidence type="ECO:0000313" key="2">
    <source>
        <dbReference type="EMBL" id="RWS18282.1"/>
    </source>
</evidence>
<sequence length="121" mass="13255">MSVNLVAVTASAGVPLFTRNICLNKPNEECIPFATLAALNGVNLFSRLNAYNLMSASTTDAKIWWKLYKGSIVLILIATTDTESTFSHSSNDMLSNLLDLIFDMASQRNDISKHGTIEKIT</sequence>
<feature type="non-terminal residue" evidence="2">
    <location>
        <position position="121"/>
    </location>
</feature>
<evidence type="ECO:0000259" key="1">
    <source>
        <dbReference type="Pfam" id="PF19036"/>
    </source>
</evidence>